<dbReference type="InterPro" id="IPR012668">
    <property type="entry name" value="CHP02466"/>
</dbReference>
<dbReference type="EMBL" id="NTFS01000509">
    <property type="protein sequence ID" value="PAX49862.1"/>
    <property type="molecule type" value="Genomic_DNA"/>
</dbReference>
<evidence type="ECO:0008006" key="3">
    <source>
        <dbReference type="Google" id="ProtNLM"/>
    </source>
</evidence>
<dbReference type="AlphaFoldDB" id="A0A2A2TB87"/>
<dbReference type="Pfam" id="PF13759">
    <property type="entry name" value="2OG-FeII_Oxy_5"/>
    <property type="match status" value="1"/>
</dbReference>
<sequence length="200" mass="23266">MSGSRNDWFPTPIWLFKLDDTQEMNKQLLETIYAEKIKDSSSKSPNILGWQSVDNLQQKLSFNEFTDIIQNNVIEVANFLNWDLDKFKVKITNCWAIINHKYAYSSVQNYSNSLLSGVYYLKIPVNCAGIYFNDPRPAAQMIVPPIKDFNMWTLPRITYKPYEGMMLLFPSWLSHGVETILSDEDRVYISFNIGMIPIIE</sequence>
<dbReference type="OrthoDB" id="440203at2"/>
<name>A0A2A2TB87_9CYAN</name>
<evidence type="ECO:0000313" key="2">
    <source>
        <dbReference type="Proteomes" id="UP000218238"/>
    </source>
</evidence>
<proteinExistence type="predicted"/>
<gene>
    <name evidence="1" type="ORF">CK510_27375</name>
</gene>
<keyword evidence="2" id="KW-1185">Reference proteome</keyword>
<protein>
    <recommendedName>
        <fullName evidence="3">Fe2OG dioxygenase domain-containing protein</fullName>
    </recommendedName>
</protein>
<accession>A0A2A2TB87</accession>
<comment type="caution">
    <text evidence="1">The sequence shown here is derived from an EMBL/GenBank/DDBJ whole genome shotgun (WGS) entry which is preliminary data.</text>
</comment>
<organism evidence="1 2">
    <name type="scientific">Brunnivagina elsteri CCALA 953</name>
    <dbReference type="NCBI Taxonomy" id="987040"/>
    <lineage>
        <taxon>Bacteria</taxon>
        <taxon>Bacillati</taxon>
        <taxon>Cyanobacteriota</taxon>
        <taxon>Cyanophyceae</taxon>
        <taxon>Nostocales</taxon>
        <taxon>Calotrichaceae</taxon>
        <taxon>Brunnivagina</taxon>
    </lineage>
</organism>
<dbReference type="NCBIfam" id="TIGR02466">
    <property type="entry name" value="TIGR02466 family protein"/>
    <property type="match status" value="1"/>
</dbReference>
<dbReference type="RefSeq" id="WP_095724657.1">
    <property type="nucleotide sequence ID" value="NZ_NTFS01000509.1"/>
</dbReference>
<dbReference type="Gene3D" id="2.60.120.620">
    <property type="entry name" value="q2cbj1_9rhob like domain"/>
    <property type="match status" value="1"/>
</dbReference>
<dbReference type="Proteomes" id="UP000218238">
    <property type="component" value="Unassembled WGS sequence"/>
</dbReference>
<reference evidence="1 2" key="1">
    <citation type="submission" date="2017-08" db="EMBL/GenBank/DDBJ databases">
        <title>Draft genome sequence of filamentous cyanobacterium Calothrix elsteri CCALA 953.</title>
        <authorList>
            <person name="Gagunashvili A.N."/>
            <person name="Elster J."/>
            <person name="Andresson O.S."/>
        </authorList>
    </citation>
    <scope>NUCLEOTIDE SEQUENCE [LARGE SCALE GENOMIC DNA]</scope>
    <source>
        <strain evidence="1 2">CCALA 953</strain>
    </source>
</reference>
<evidence type="ECO:0000313" key="1">
    <source>
        <dbReference type="EMBL" id="PAX49862.1"/>
    </source>
</evidence>